<protein>
    <submittedName>
        <fullName evidence="1">Uncharacterized protein</fullName>
    </submittedName>
</protein>
<dbReference type="AlphaFoldDB" id="A0A7Y4BQF2"/>
<accession>A0A7Y4BQF2</accession>
<sequence length="144" mass="15457">MSNPSQANLRTATVTMVNNSTQDNPATMTITNAFATQGEIITSNLPVSVENNGGSASVEGDATSPRQGIIGYATYVVQNIEDSSVKFTNTMSARRCQFQIGNGGPTLHLEDNGQSNVTFGGFRWNFQTQSNNLEYNIVVTVSRA</sequence>
<reference evidence="1" key="1">
    <citation type="journal article" date="2015" name="BMC Genomics">
        <title>Genome mining reveals unlocked bioactive potential of marine Gram-negative bacteria.</title>
        <authorList>
            <person name="Machado H."/>
            <person name="Sonnenschein E.C."/>
            <person name="Melchiorsen J."/>
            <person name="Gram L."/>
        </authorList>
    </citation>
    <scope>NUCLEOTIDE SEQUENCE</scope>
    <source>
        <strain evidence="1">S2052</strain>
    </source>
</reference>
<dbReference type="RefSeq" id="WP_006958511.1">
    <property type="nucleotide sequence ID" value="NZ_CP063053.1"/>
</dbReference>
<evidence type="ECO:0000313" key="1">
    <source>
        <dbReference type="EMBL" id="KJY74872.1"/>
    </source>
</evidence>
<comment type="caution">
    <text evidence="1">The sequence shown here is derived from an EMBL/GenBank/DDBJ whole genome shotgun (WGS) entry which is preliminary data.</text>
</comment>
<gene>
    <name evidence="1" type="ORF">TW71_07940</name>
</gene>
<dbReference type="EMBL" id="JXXR01000008">
    <property type="protein sequence ID" value="KJY74872.1"/>
    <property type="molecule type" value="Genomic_DNA"/>
</dbReference>
<proteinExistence type="predicted"/>
<name>A0A7Y4BQF2_9VIBR</name>
<organism evidence="1">
    <name type="scientific">Vibrio coralliilyticus</name>
    <dbReference type="NCBI Taxonomy" id="190893"/>
    <lineage>
        <taxon>Bacteria</taxon>
        <taxon>Pseudomonadati</taxon>
        <taxon>Pseudomonadota</taxon>
        <taxon>Gammaproteobacteria</taxon>
        <taxon>Vibrionales</taxon>
        <taxon>Vibrionaceae</taxon>
        <taxon>Vibrio</taxon>
    </lineage>
</organism>